<evidence type="ECO:0000313" key="7">
    <source>
        <dbReference type="EMBL" id="MFB9055629.1"/>
    </source>
</evidence>
<accession>A0ABV5F852</accession>
<dbReference type="RefSeq" id="WP_379859818.1">
    <property type="nucleotide sequence ID" value="NZ_JBHMFC010000008.1"/>
</dbReference>
<keyword evidence="4 6" id="KW-1133">Transmembrane helix</keyword>
<evidence type="ECO:0000256" key="3">
    <source>
        <dbReference type="ARBA" id="ARBA00022692"/>
    </source>
</evidence>
<evidence type="ECO:0000256" key="5">
    <source>
        <dbReference type="ARBA" id="ARBA00023136"/>
    </source>
</evidence>
<reference evidence="7 8" key="1">
    <citation type="submission" date="2024-09" db="EMBL/GenBank/DDBJ databases">
        <authorList>
            <person name="Sun Q."/>
            <person name="Mori K."/>
        </authorList>
    </citation>
    <scope>NUCLEOTIDE SEQUENCE [LARGE SCALE GENOMIC DNA]</scope>
    <source>
        <strain evidence="7 8">CECT 8622</strain>
    </source>
</reference>
<evidence type="ECO:0000313" key="8">
    <source>
        <dbReference type="Proteomes" id="UP001589585"/>
    </source>
</evidence>
<comment type="similarity">
    <text evidence="2">Belongs to the autoinducer-2 exporter (AI-2E) (TC 2.A.86) family.</text>
</comment>
<sequence length="352" mass="38830">MGENTQEHKKYSFTQKVWIVGFIFSLIAIVLLIFEATFDILILVLAGTLIACYFRGLSDFIKEKTKWRNQLTLFIAVFGSFILTLGVLYLIGATVSGEASEIKENFPSMVDDLKSHLGRSGIGRELLSQISIITASDEFRDTASKFFMTTFSGVANIYVVIILGVFFTITPNVYIQGMIQLVPPKKRDKADAVMEHLGTGLKKWLFGKCLAMGAVFILTAIGLIILKIPMWLTLAIMAGLLNFIPNFGPLAAMVPAILVAISVSPEKAIIVAIMYTVIQLLESSLISPQAQQKLIKIPPALIIIAQIFVGALTGIWGVIFATPLMLIIIILIQELYVDPMNSKLKNKMRHDS</sequence>
<dbReference type="PANTHER" id="PTHR21716:SF62">
    <property type="entry name" value="TRANSPORT PROTEIN YDBI-RELATED"/>
    <property type="match status" value="1"/>
</dbReference>
<protein>
    <submittedName>
        <fullName evidence="7">AI-2E family transporter</fullName>
    </submittedName>
</protein>
<proteinExistence type="inferred from homology"/>
<feature type="transmembrane region" description="Helical" evidence="6">
    <location>
        <begin position="231"/>
        <end position="261"/>
    </location>
</feature>
<evidence type="ECO:0000256" key="2">
    <source>
        <dbReference type="ARBA" id="ARBA00009773"/>
    </source>
</evidence>
<feature type="transmembrane region" description="Helical" evidence="6">
    <location>
        <begin position="40"/>
        <end position="58"/>
    </location>
</feature>
<dbReference type="EMBL" id="JBHMFC010000008">
    <property type="protein sequence ID" value="MFB9055629.1"/>
    <property type="molecule type" value="Genomic_DNA"/>
</dbReference>
<dbReference type="InterPro" id="IPR002549">
    <property type="entry name" value="AI-2E-like"/>
</dbReference>
<feature type="transmembrane region" description="Helical" evidence="6">
    <location>
        <begin position="268"/>
        <end position="287"/>
    </location>
</feature>
<evidence type="ECO:0000256" key="1">
    <source>
        <dbReference type="ARBA" id="ARBA00004141"/>
    </source>
</evidence>
<keyword evidence="8" id="KW-1185">Reference proteome</keyword>
<feature type="transmembrane region" description="Helical" evidence="6">
    <location>
        <begin position="70"/>
        <end position="91"/>
    </location>
</feature>
<feature type="transmembrane region" description="Helical" evidence="6">
    <location>
        <begin position="299"/>
        <end position="332"/>
    </location>
</feature>
<dbReference type="PANTHER" id="PTHR21716">
    <property type="entry name" value="TRANSMEMBRANE PROTEIN"/>
    <property type="match status" value="1"/>
</dbReference>
<gene>
    <name evidence="7" type="ORF">ACFFU9_02650</name>
</gene>
<name>A0ABV5F852_9FLAO</name>
<keyword evidence="3 6" id="KW-0812">Transmembrane</keyword>
<evidence type="ECO:0000256" key="6">
    <source>
        <dbReference type="SAM" id="Phobius"/>
    </source>
</evidence>
<evidence type="ECO:0000256" key="4">
    <source>
        <dbReference type="ARBA" id="ARBA00022989"/>
    </source>
</evidence>
<dbReference type="Pfam" id="PF01594">
    <property type="entry name" value="AI-2E_transport"/>
    <property type="match status" value="1"/>
</dbReference>
<feature type="transmembrane region" description="Helical" evidence="6">
    <location>
        <begin position="17"/>
        <end position="34"/>
    </location>
</feature>
<keyword evidence="5 6" id="KW-0472">Membrane</keyword>
<dbReference type="Proteomes" id="UP001589585">
    <property type="component" value="Unassembled WGS sequence"/>
</dbReference>
<feature type="transmembrane region" description="Helical" evidence="6">
    <location>
        <begin position="155"/>
        <end position="175"/>
    </location>
</feature>
<organism evidence="7 8">
    <name type="scientific">Mariniflexile ostreae</name>
    <dbReference type="NCBI Taxonomy" id="1520892"/>
    <lineage>
        <taxon>Bacteria</taxon>
        <taxon>Pseudomonadati</taxon>
        <taxon>Bacteroidota</taxon>
        <taxon>Flavobacteriia</taxon>
        <taxon>Flavobacteriales</taxon>
        <taxon>Flavobacteriaceae</taxon>
        <taxon>Mariniflexile</taxon>
    </lineage>
</organism>
<feature type="transmembrane region" description="Helical" evidence="6">
    <location>
        <begin position="204"/>
        <end position="225"/>
    </location>
</feature>
<comment type="caution">
    <text evidence="7">The sequence shown here is derived from an EMBL/GenBank/DDBJ whole genome shotgun (WGS) entry which is preliminary data.</text>
</comment>
<comment type="subcellular location">
    <subcellularLocation>
        <location evidence="1">Membrane</location>
        <topology evidence="1">Multi-pass membrane protein</topology>
    </subcellularLocation>
</comment>